<keyword evidence="5" id="KW-0812">Transmembrane</keyword>
<dbReference type="PANTHER" id="PTHR10131:SF94">
    <property type="entry name" value="TNF RECEPTOR-ASSOCIATED FACTOR 4"/>
    <property type="match status" value="1"/>
</dbReference>
<dbReference type="EnsemblMetazoa" id="XM_011407679.1">
    <property type="protein sequence ID" value="XP_011405981.1"/>
    <property type="gene ID" value="LOC105313894"/>
</dbReference>
<feature type="transmembrane region" description="Helical" evidence="5">
    <location>
        <begin position="340"/>
        <end position="361"/>
    </location>
</feature>
<evidence type="ECO:0000259" key="6">
    <source>
        <dbReference type="PROSITE" id="PS50089"/>
    </source>
</evidence>
<protein>
    <recommendedName>
        <fullName evidence="10">RING-type domain-containing protein</fullName>
    </recommendedName>
</protein>
<proteinExistence type="predicted"/>
<dbReference type="PANTHER" id="PTHR10131">
    <property type="entry name" value="TNF RECEPTOR ASSOCIATED FACTOR"/>
    <property type="match status" value="1"/>
</dbReference>
<dbReference type="eggNOG" id="KOG0297">
    <property type="taxonomic scope" value="Eukaryota"/>
</dbReference>
<evidence type="ECO:0000256" key="3">
    <source>
        <dbReference type="ARBA" id="ARBA00022833"/>
    </source>
</evidence>
<dbReference type="Gene3D" id="3.30.40.10">
    <property type="entry name" value="Zinc/RING finger domain, C3HC4 (zinc finger)"/>
    <property type="match status" value="3"/>
</dbReference>
<dbReference type="AlphaFoldDB" id="A0A1X7U5L9"/>
<reference evidence="8" key="2">
    <citation type="submission" date="2017-05" db="UniProtKB">
        <authorList>
            <consortium name="EnsemblMetazoa"/>
        </authorList>
    </citation>
    <scope>IDENTIFICATION</scope>
</reference>
<sequence length="362" mass="41819">MAANSLSARLQLPVTKGDIQFQKELPENFDLECPVCFEILIQEPYLSECCGRHFCGNCSMKLRPLWTGKSSKRNKSYSCPICKSMGTRFNLVRDKSHDRILGAQVIYCTNKATIINDDDSDSVPGCNWEGELRDLVQHLDKDCPYVDVTCPHLGCGVKVCRSDLTKHTTEDCIERPYDCKYCGLKGTFNYIHNMHHSVCHLYPIRCPLYCDTPNFPRSQVNHHLERDCPLSPVNCIYKPLGCSEKPKRNKLETHLSTPHHGILVTAYQRITDNLKRSQDEFRESLGSLEKKYNSLKSGHDSLNFMHEDLKRSHAQLEKNFKRLSSDHKILYRKFKILNRIVYVVIFVILIAFLGFVFIAWFY</sequence>
<keyword evidence="1 4" id="KW-0479">Metal-binding</keyword>
<dbReference type="OrthoDB" id="10244923at2759"/>
<evidence type="ECO:0000256" key="4">
    <source>
        <dbReference type="PROSITE-ProRule" id="PRU00207"/>
    </source>
</evidence>
<dbReference type="SUPFAM" id="SSF49599">
    <property type="entry name" value="TRAF domain-like"/>
    <property type="match status" value="2"/>
</dbReference>
<dbReference type="InterPro" id="IPR013083">
    <property type="entry name" value="Znf_RING/FYVE/PHD"/>
</dbReference>
<dbReference type="Proteomes" id="UP000007879">
    <property type="component" value="Unassembled WGS sequence"/>
</dbReference>
<evidence type="ECO:0000256" key="2">
    <source>
        <dbReference type="ARBA" id="ARBA00022771"/>
    </source>
</evidence>
<dbReference type="GO" id="GO:0008270">
    <property type="term" value="F:zinc ion binding"/>
    <property type="evidence" value="ECO:0007669"/>
    <property type="project" value="UniProtKB-KW"/>
</dbReference>
<dbReference type="SUPFAM" id="SSF57850">
    <property type="entry name" value="RING/U-box"/>
    <property type="match status" value="1"/>
</dbReference>
<organism evidence="8">
    <name type="scientific">Amphimedon queenslandica</name>
    <name type="common">Sponge</name>
    <dbReference type="NCBI Taxonomy" id="400682"/>
    <lineage>
        <taxon>Eukaryota</taxon>
        <taxon>Metazoa</taxon>
        <taxon>Porifera</taxon>
        <taxon>Demospongiae</taxon>
        <taxon>Heteroscleromorpha</taxon>
        <taxon>Haplosclerida</taxon>
        <taxon>Niphatidae</taxon>
        <taxon>Amphimedon</taxon>
    </lineage>
</organism>
<feature type="domain" description="TRAF-type" evidence="7">
    <location>
        <begin position="195"/>
        <end position="252"/>
    </location>
</feature>
<evidence type="ECO:0000313" key="9">
    <source>
        <dbReference type="Proteomes" id="UP000007879"/>
    </source>
</evidence>
<dbReference type="SMART" id="SM00184">
    <property type="entry name" value="RING"/>
    <property type="match status" value="1"/>
</dbReference>
<dbReference type="PROSITE" id="PS50089">
    <property type="entry name" value="ZF_RING_2"/>
    <property type="match status" value="1"/>
</dbReference>
<reference evidence="9" key="1">
    <citation type="journal article" date="2010" name="Nature">
        <title>The Amphimedon queenslandica genome and the evolution of animal complexity.</title>
        <authorList>
            <person name="Srivastava M."/>
            <person name="Simakov O."/>
            <person name="Chapman J."/>
            <person name="Fahey B."/>
            <person name="Gauthier M.E."/>
            <person name="Mitros T."/>
            <person name="Richards G.S."/>
            <person name="Conaco C."/>
            <person name="Dacre M."/>
            <person name="Hellsten U."/>
            <person name="Larroux C."/>
            <person name="Putnam N.H."/>
            <person name="Stanke M."/>
            <person name="Adamska M."/>
            <person name="Darling A."/>
            <person name="Degnan S.M."/>
            <person name="Oakley T.H."/>
            <person name="Plachetzki D.C."/>
            <person name="Zhai Y."/>
            <person name="Adamski M."/>
            <person name="Calcino A."/>
            <person name="Cummins S.F."/>
            <person name="Goodstein D.M."/>
            <person name="Harris C."/>
            <person name="Jackson D.J."/>
            <person name="Leys S.P."/>
            <person name="Shu S."/>
            <person name="Woodcroft B.J."/>
            <person name="Vervoort M."/>
            <person name="Kosik K.S."/>
            <person name="Manning G."/>
            <person name="Degnan B.M."/>
            <person name="Rokhsar D.S."/>
        </authorList>
    </citation>
    <scope>NUCLEOTIDE SEQUENCE [LARGE SCALE GENOMIC DNA]</scope>
</reference>
<evidence type="ECO:0000259" key="7">
    <source>
        <dbReference type="PROSITE" id="PS50145"/>
    </source>
</evidence>
<keyword evidence="5" id="KW-0472">Membrane</keyword>
<evidence type="ECO:0000313" key="8">
    <source>
        <dbReference type="EnsemblMetazoa" id="Aqu2.1.23212_001"/>
    </source>
</evidence>
<keyword evidence="9" id="KW-1185">Reference proteome</keyword>
<feature type="zinc finger region" description="TRAF-type" evidence="4">
    <location>
        <begin position="195"/>
        <end position="252"/>
    </location>
</feature>
<evidence type="ECO:0000256" key="1">
    <source>
        <dbReference type="ARBA" id="ARBA00022723"/>
    </source>
</evidence>
<dbReference type="KEGG" id="aqu:105313894"/>
<dbReference type="Pfam" id="PF02176">
    <property type="entry name" value="zf-TRAF"/>
    <property type="match status" value="2"/>
</dbReference>
<keyword evidence="5" id="KW-1133">Transmembrane helix</keyword>
<keyword evidence="2 4" id="KW-0863">Zinc-finger</keyword>
<dbReference type="EnsemblMetazoa" id="Aqu2.1.23212_001">
    <property type="protein sequence ID" value="Aqu2.1.23212_001"/>
    <property type="gene ID" value="Aqu2.1.23212"/>
</dbReference>
<dbReference type="InterPro" id="IPR001293">
    <property type="entry name" value="Znf_TRAF"/>
</dbReference>
<accession>A0A1X7U5L9</accession>
<evidence type="ECO:0008006" key="10">
    <source>
        <dbReference type="Google" id="ProtNLM"/>
    </source>
</evidence>
<name>A0A1X7U5L9_AMPQE</name>
<dbReference type="InParanoid" id="A0A1X7U5L9"/>
<dbReference type="Gene3D" id="6.10.250.370">
    <property type="match status" value="1"/>
</dbReference>
<feature type="zinc finger region" description="TRAF-type" evidence="4">
    <location>
        <begin position="138"/>
        <end position="182"/>
    </location>
</feature>
<dbReference type="InterPro" id="IPR001841">
    <property type="entry name" value="Znf_RING"/>
</dbReference>
<gene>
    <name evidence="8" type="primary">105313894</name>
</gene>
<keyword evidence="3 4" id="KW-0862">Zinc</keyword>
<feature type="domain" description="RING-type" evidence="6">
    <location>
        <begin position="33"/>
        <end position="83"/>
    </location>
</feature>
<dbReference type="PROSITE" id="PS50145">
    <property type="entry name" value="ZF_TRAF"/>
    <property type="match status" value="2"/>
</dbReference>
<feature type="domain" description="TRAF-type" evidence="7">
    <location>
        <begin position="138"/>
        <end position="182"/>
    </location>
</feature>
<evidence type="ECO:0000256" key="5">
    <source>
        <dbReference type="SAM" id="Phobius"/>
    </source>
</evidence>